<gene>
    <name evidence="1" type="ORF">METZ01_LOCUS102350</name>
</gene>
<sequence>MAATSSLYASNDSIFMERVFSTSTTWSPPFDCRAYVTVIGPGGSGGSARNTTDNGTAAASGGGAGGCAKSLLRLDSSVTYTITIGAGGASVSGAVGNPGHTDGTIFAGSDITDMTGEPGAGGLQGISTTNVAGAGSFAGGAGGTASGGTIWNVTGGAGGSGTVSYWEDYGHHHAAGGGGAPGILGASYRGGNAACTVNNYDKAVATGGGGVGGRGGDGTISGGVMSLIHTQGGCADHDGDDISTSASGVDLGVWANHASGNNPILNQTHNFTPRLGINTMSTGIQGYPNYAYTVPYGEDGHLSSQGQAVSIFHGLTGQGASKTPGDITRISGPGAGGSGHAYYASGAEYIQMLPGFFGGGGGGVVNYSGGAGDTNTGYSGGGSFGAGGGGIVGYASSSNVFNSGTGGHGLVVVTILEIL</sequence>
<evidence type="ECO:0000313" key="1">
    <source>
        <dbReference type="EMBL" id="SVA49496.1"/>
    </source>
</evidence>
<accession>A0A381WAB5</accession>
<proteinExistence type="predicted"/>
<dbReference type="EMBL" id="UINC01011187">
    <property type="protein sequence ID" value="SVA49496.1"/>
    <property type="molecule type" value="Genomic_DNA"/>
</dbReference>
<organism evidence="1">
    <name type="scientific">marine metagenome</name>
    <dbReference type="NCBI Taxonomy" id="408172"/>
    <lineage>
        <taxon>unclassified sequences</taxon>
        <taxon>metagenomes</taxon>
        <taxon>ecological metagenomes</taxon>
    </lineage>
</organism>
<reference evidence="1" key="1">
    <citation type="submission" date="2018-05" db="EMBL/GenBank/DDBJ databases">
        <authorList>
            <person name="Lanie J.A."/>
            <person name="Ng W.-L."/>
            <person name="Kazmierczak K.M."/>
            <person name="Andrzejewski T.M."/>
            <person name="Davidsen T.M."/>
            <person name="Wayne K.J."/>
            <person name="Tettelin H."/>
            <person name="Glass J.I."/>
            <person name="Rusch D."/>
            <person name="Podicherti R."/>
            <person name="Tsui H.-C.T."/>
            <person name="Winkler M.E."/>
        </authorList>
    </citation>
    <scope>NUCLEOTIDE SEQUENCE</scope>
</reference>
<dbReference type="AlphaFoldDB" id="A0A381WAB5"/>
<name>A0A381WAB5_9ZZZZ</name>
<protein>
    <submittedName>
        <fullName evidence="1">Uncharacterized protein</fullName>
    </submittedName>
</protein>